<dbReference type="GO" id="GO:0007389">
    <property type="term" value="P:pattern specification process"/>
    <property type="evidence" value="ECO:0007669"/>
    <property type="project" value="TreeGrafter"/>
</dbReference>
<proteinExistence type="predicted"/>
<evidence type="ECO:0000256" key="3">
    <source>
        <dbReference type="SAM" id="MobiDB-lite"/>
    </source>
</evidence>
<protein>
    <recommendedName>
        <fullName evidence="5">SANT domain-containing protein</fullName>
    </recommendedName>
</protein>
<reference evidence="4" key="1">
    <citation type="submission" date="2015-12" db="EMBL/GenBank/DDBJ databases">
        <title>De novo transcriptome assembly of four potential Pierce s Disease insect vectors from Arizona vineyards.</title>
        <authorList>
            <person name="Tassone E.E."/>
        </authorList>
    </citation>
    <scope>NUCLEOTIDE SEQUENCE</scope>
</reference>
<feature type="compositionally biased region" description="Basic and acidic residues" evidence="3">
    <location>
        <begin position="489"/>
        <end position="498"/>
    </location>
</feature>
<dbReference type="PANTHER" id="PTHR21677">
    <property type="entry name" value="CRAMPED PROTEIN"/>
    <property type="match status" value="1"/>
</dbReference>
<dbReference type="GO" id="GO:0005634">
    <property type="term" value="C:nucleus"/>
    <property type="evidence" value="ECO:0007669"/>
    <property type="project" value="TreeGrafter"/>
</dbReference>
<feature type="region of interest" description="Disordered" evidence="3">
    <location>
        <begin position="477"/>
        <end position="498"/>
    </location>
</feature>
<evidence type="ECO:0000256" key="1">
    <source>
        <dbReference type="ARBA" id="ARBA00023125"/>
    </source>
</evidence>
<dbReference type="PANTHER" id="PTHR21677:SF1">
    <property type="entry name" value="PROTEIN CRAMPED-LIKE"/>
    <property type="match status" value="1"/>
</dbReference>
<gene>
    <name evidence="4" type="ORF">g.18039</name>
</gene>
<organism evidence="4">
    <name type="scientific">Clastoptera arizonana</name>
    <name type="common">Arizona spittle bug</name>
    <dbReference type="NCBI Taxonomy" id="38151"/>
    <lineage>
        <taxon>Eukaryota</taxon>
        <taxon>Metazoa</taxon>
        <taxon>Ecdysozoa</taxon>
        <taxon>Arthropoda</taxon>
        <taxon>Hexapoda</taxon>
        <taxon>Insecta</taxon>
        <taxon>Pterygota</taxon>
        <taxon>Neoptera</taxon>
        <taxon>Paraneoptera</taxon>
        <taxon>Hemiptera</taxon>
        <taxon>Auchenorrhyncha</taxon>
        <taxon>Cercopoidea</taxon>
        <taxon>Clastopteridae</taxon>
        <taxon>Clastoptera</taxon>
    </lineage>
</organism>
<accession>A0A1B6CF80</accession>
<evidence type="ECO:0000256" key="2">
    <source>
        <dbReference type="ARBA" id="ARBA00023242"/>
    </source>
</evidence>
<dbReference type="GO" id="GO:0003677">
    <property type="term" value="F:DNA binding"/>
    <property type="evidence" value="ECO:0007669"/>
    <property type="project" value="UniProtKB-KW"/>
</dbReference>
<keyword evidence="2" id="KW-0539">Nucleus</keyword>
<dbReference type="AlphaFoldDB" id="A0A1B6CF80"/>
<dbReference type="GO" id="GO:0003682">
    <property type="term" value="F:chromatin binding"/>
    <property type="evidence" value="ECO:0007669"/>
    <property type="project" value="InterPro"/>
</dbReference>
<feature type="region of interest" description="Disordered" evidence="3">
    <location>
        <begin position="275"/>
        <end position="367"/>
    </location>
</feature>
<feature type="compositionally biased region" description="Basic and acidic residues" evidence="3">
    <location>
        <begin position="313"/>
        <end position="323"/>
    </location>
</feature>
<name>A0A1B6CF80_9HEMI</name>
<evidence type="ECO:0008006" key="5">
    <source>
        <dbReference type="Google" id="ProtNLM"/>
    </source>
</evidence>
<dbReference type="InterPro" id="IPR055315">
    <property type="entry name" value="Cramped-like"/>
</dbReference>
<sequence>MIKLLFFEALGEYGKDFEAIQNHIVMKAKKRGEKISKNKDHVRLFYYRMWHNISKYLKFPPTIKKGTQELYGLINFGELHKRLGFITEKTSVKLNELVYSGSTSLRVRGRNWRVRTPLCKTLRKLNSIEECSEELRLPTRISVELRPRYNEGWTRVQGLSQNPRVRTILTLHCRLKALLLYLNSKWSPIENKFRQKLESEAGLDSERFHSGNVEEDSTLHIGPKPGTQISQPTVRMSEMTTSSKISLQSYEERVDPSASGVAVLLEELISSKRKNKSTLKRQRSESISDKLSLPKNPEEGNLPTIQGIAPLDPVEKQKSESVKIEPLTVHWDTEDAQMGNPDGLSSPTGNGEWVSPNKDLSEPESSKQEEEELNNFDNSWTIHNCGATRIGDVYLMFGSKSKVRLDYWWEKSKPSTNNFSHQPFSDNQVPAEGLAPEVTPRNDLATTLKKLLSIAKLQQNKTKVQCPCGHVCGGDQKQGSSTRARVGGKTHEAEKVEPERQELKLTVCPLPLDSIFRKPLVLPKPVQPGTSDGLKFSLDKLRTKSCSRKGRARPKPVPAKIVPLLPKPEFNQQEMFSILSNKVQGFKLIAPAKSKNPPTQTVTIQTPAPVQVVKMNPTLAVVKEEDRNVSSPTSFSNLLNDLSLPGSSNNSLLEPAPSFVGVLKTDSTLPVQVTPPVSPSRLLKEEDSQWFNSEVVDFSLSSFLNHLEAIPTNRSSENNEDSRLSDVETRFSSLLNENCTDLTSQISDLTAQISADTLPTPKYD</sequence>
<feature type="region of interest" description="Disordered" evidence="3">
    <location>
        <begin position="215"/>
        <end position="236"/>
    </location>
</feature>
<keyword evidence="1" id="KW-0238">DNA-binding</keyword>
<feature type="compositionally biased region" description="Polar residues" evidence="3">
    <location>
        <begin position="227"/>
        <end position="236"/>
    </location>
</feature>
<dbReference type="EMBL" id="GEDC01025245">
    <property type="protein sequence ID" value="JAS12053.1"/>
    <property type="molecule type" value="Transcribed_RNA"/>
</dbReference>
<evidence type="ECO:0000313" key="4">
    <source>
        <dbReference type="EMBL" id="JAS12053.1"/>
    </source>
</evidence>